<reference evidence="3" key="1">
    <citation type="submission" date="2022-03" db="EMBL/GenBank/DDBJ databases">
        <authorList>
            <person name="Martin C."/>
        </authorList>
    </citation>
    <scope>NUCLEOTIDE SEQUENCE</scope>
</reference>
<proteinExistence type="predicted"/>
<dbReference type="SUPFAM" id="SSF56436">
    <property type="entry name" value="C-type lectin-like"/>
    <property type="match status" value="1"/>
</dbReference>
<feature type="compositionally biased region" description="Low complexity" evidence="1">
    <location>
        <begin position="311"/>
        <end position="341"/>
    </location>
</feature>
<dbReference type="PROSITE" id="PS50234">
    <property type="entry name" value="VWFA"/>
    <property type="match status" value="1"/>
</dbReference>
<dbReference type="InterPro" id="IPR016186">
    <property type="entry name" value="C-type_lectin-like/link_sf"/>
</dbReference>
<evidence type="ECO:0000256" key="1">
    <source>
        <dbReference type="SAM" id="MobiDB-lite"/>
    </source>
</evidence>
<dbReference type="InterPro" id="IPR036465">
    <property type="entry name" value="vWFA_dom_sf"/>
</dbReference>
<feature type="domain" description="VWFA" evidence="2">
    <location>
        <begin position="1"/>
        <end position="181"/>
    </location>
</feature>
<dbReference type="Pfam" id="PF00092">
    <property type="entry name" value="VWA"/>
    <property type="match status" value="1"/>
</dbReference>
<dbReference type="Gene3D" id="3.40.50.410">
    <property type="entry name" value="von Willebrand factor, type A domain"/>
    <property type="match status" value="1"/>
</dbReference>
<evidence type="ECO:0000313" key="4">
    <source>
        <dbReference type="Proteomes" id="UP000749559"/>
    </source>
</evidence>
<name>A0A8S4Q9T9_OWEFU</name>
<protein>
    <recommendedName>
        <fullName evidence="2">VWFA domain-containing protein</fullName>
    </recommendedName>
</protein>
<dbReference type="InterPro" id="IPR002035">
    <property type="entry name" value="VWF_A"/>
</dbReference>
<dbReference type="Proteomes" id="UP000749559">
    <property type="component" value="Unassembled WGS sequence"/>
</dbReference>
<dbReference type="CDD" id="cd00198">
    <property type="entry name" value="vWFA"/>
    <property type="match status" value="1"/>
</dbReference>
<gene>
    <name evidence="3" type="ORF">OFUS_LOCUS24550</name>
</gene>
<feature type="region of interest" description="Disordered" evidence="1">
    <location>
        <begin position="311"/>
        <end position="352"/>
    </location>
</feature>
<dbReference type="CDD" id="cd00037">
    <property type="entry name" value="CLECT"/>
    <property type="match status" value="1"/>
</dbReference>
<dbReference type="InterPro" id="IPR016187">
    <property type="entry name" value="CTDL_fold"/>
</dbReference>
<dbReference type="AlphaFoldDB" id="A0A8S4Q9T9"/>
<dbReference type="EMBL" id="CAIIXF020000012">
    <property type="protein sequence ID" value="CAH1800694.1"/>
    <property type="molecule type" value="Genomic_DNA"/>
</dbReference>
<dbReference type="Gene3D" id="3.10.100.10">
    <property type="entry name" value="Mannose-Binding Protein A, subunit A"/>
    <property type="match status" value="1"/>
</dbReference>
<evidence type="ECO:0000259" key="2">
    <source>
        <dbReference type="PROSITE" id="PS50234"/>
    </source>
</evidence>
<accession>A0A8S4Q9T9</accession>
<dbReference type="SUPFAM" id="SSF53300">
    <property type="entry name" value="vWA-like"/>
    <property type="match status" value="1"/>
</dbReference>
<keyword evidence="4" id="KW-1185">Reference proteome</keyword>
<organism evidence="3 4">
    <name type="scientific">Owenia fusiformis</name>
    <name type="common">Polychaete worm</name>
    <dbReference type="NCBI Taxonomy" id="6347"/>
    <lineage>
        <taxon>Eukaryota</taxon>
        <taxon>Metazoa</taxon>
        <taxon>Spiralia</taxon>
        <taxon>Lophotrochozoa</taxon>
        <taxon>Annelida</taxon>
        <taxon>Polychaeta</taxon>
        <taxon>Sedentaria</taxon>
        <taxon>Canalipalpata</taxon>
        <taxon>Sabellida</taxon>
        <taxon>Oweniida</taxon>
        <taxon>Oweniidae</taxon>
        <taxon>Owenia</taxon>
    </lineage>
</organism>
<feature type="non-terminal residue" evidence="3">
    <location>
        <position position="1"/>
    </location>
</feature>
<evidence type="ECO:0000313" key="3">
    <source>
        <dbReference type="EMBL" id="CAH1800694.1"/>
    </source>
</evidence>
<feature type="non-terminal residue" evidence="3">
    <location>
        <position position="366"/>
    </location>
</feature>
<comment type="caution">
    <text evidence="3">The sequence shown here is derived from an EMBL/GenBank/DDBJ whole genome shotgun (WGS) entry which is preliminary data.</text>
</comment>
<sequence>VPMVTRLNEITGIGQANSQSLLGIILYGKPNVTNVQTGVQIGVQTTYQEVVDAVNMNIDYRFDLGKNTRTDLALLEALKQLLTLGRPNRKKCIIICTDGATFPAIHSATTKQYAQLAADYGIPVIVCTIPNAFLGTPEGSTTLNQMEEEIAHLSRFMPSRVYRPQDTSQLISTLISILDNIFFNNDPNRQLGVTDCVIPPTGCVCGNDGYEFVSDNCYRCNPPRPAGCFKIHYGSYSWEYAELICQSEGAHLASWNDDNCLDDIKSYIGSKGYVDNQYFWTCASEPAYFFSCDPTCLGYVPGPVEVGSSSSAFSSSDDTSSSDDSSSSGCNTDSSSSSSDSSSEESDGCGPFCYTLKSVYNVVGYK</sequence>